<protein>
    <submittedName>
        <fullName evidence="2">Uncharacterized protein</fullName>
    </submittedName>
</protein>
<accession>A0AAN9YQ11</accession>
<feature type="compositionally biased region" description="Basic and acidic residues" evidence="1">
    <location>
        <begin position="76"/>
        <end position="108"/>
    </location>
</feature>
<feature type="compositionally biased region" description="Low complexity" evidence="1">
    <location>
        <begin position="24"/>
        <end position="39"/>
    </location>
</feature>
<evidence type="ECO:0000313" key="2">
    <source>
        <dbReference type="EMBL" id="KAK7750332.1"/>
    </source>
</evidence>
<evidence type="ECO:0000313" key="3">
    <source>
        <dbReference type="Proteomes" id="UP001320420"/>
    </source>
</evidence>
<organism evidence="2 3">
    <name type="scientific">Diatrype stigma</name>
    <dbReference type="NCBI Taxonomy" id="117547"/>
    <lineage>
        <taxon>Eukaryota</taxon>
        <taxon>Fungi</taxon>
        <taxon>Dikarya</taxon>
        <taxon>Ascomycota</taxon>
        <taxon>Pezizomycotina</taxon>
        <taxon>Sordariomycetes</taxon>
        <taxon>Xylariomycetidae</taxon>
        <taxon>Xylariales</taxon>
        <taxon>Diatrypaceae</taxon>
        <taxon>Diatrype</taxon>
    </lineage>
</organism>
<reference evidence="2 3" key="1">
    <citation type="submission" date="2024-02" db="EMBL/GenBank/DDBJ databases">
        <title>De novo assembly and annotation of 12 fungi associated with fruit tree decline syndrome in Ontario, Canada.</title>
        <authorList>
            <person name="Sulman M."/>
            <person name="Ellouze W."/>
            <person name="Ilyukhin E."/>
        </authorList>
    </citation>
    <scope>NUCLEOTIDE SEQUENCE [LARGE SCALE GENOMIC DNA]</scope>
    <source>
        <strain evidence="2 3">M11/M66-122</strain>
    </source>
</reference>
<sequence length="140" mass="14911">MVSTTRPDDLISVFLVHKSSENSNTTTTTIMASSNSNKNKANDQKKRDPSLPTPARSLGPPSIRITTDSNANADLNHSHPPQDDVRLRVHRTDVGRWDYEGGQGRRDGGGGGNNNGAGTGTGTSTSTGTHTGWGQRVSER</sequence>
<proteinExistence type="predicted"/>
<feature type="compositionally biased region" description="Gly residues" evidence="1">
    <location>
        <begin position="109"/>
        <end position="121"/>
    </location>
</feature>
<evidence type="ECO:0000256" key="1">
    <source>
        <dbReference type="SAM" id="MobiDB-lite"/>
    </source>
</evidence>
<name>A0AAN9YQ11_9PEZI</name>
<dbReference type="Proteomes" id="UP001320420">
    <property type="component" value="Unassembled WGS sequence"/>
</dbReference>
<gene>
    <name evidence="2" type="ORF">SLS62_007740</name>
</gene>
<dbReference type="EMBL" id="JAKJXP020000066">
    <property type="protein sequence ID" value="KAK7750332.1"/>
    <property type="molecule type" value="Genomic_DNA"/>
</dbReference>
<feature type="compositionally biased region" description="Basic and acidic residues" evidence="1">
    <location>
        <begin position="40"/>
        <end position="49"/>
    </location>
</feature>
<feature type="region of interest" description="Disordered" evidence="1">
    <location>
        <begin position="24"/>
        <end position="140"/>
    </location>
</feature>
<feature type="compositionally biased region" description="Low complexity" evidence="1">
    <location>
        <begin position="122"/>
        <end position="134"/>
    </location>
</feature>
<dbReference type="AlphaFoldDB" id="A0AAN9YQ11"/>
<feature type="compositionally biased region" description="Polar residues" evidence="1">
    <location>
        <begin position="64"/>
        <end position="75"/>
    </location>
</feature>
<comment type="caution">
    <text evidence="2">The sequence shown here is derived from an EMBL/GenBank/DDBJ whole genome shotgun (WGS) entry which is preliminary data.</text>
</comment>
<keyword evidence="3" id="KW-1185">Reference proteome</keyword>